<comment type="caution">
    <text evidence="2">The sequence shown here is derived from an EMBL/GenBank/DDBJ whole genome shotgun (WGS) entry which is preliminary data.</text>
</comment>
<accession>A0ABW5ZQ52</accession>
<dbReference type="EMBL" id="JBHUOS010000001">
    <property type="protein sequence ID" value="MFD2914178.1"/>
    <property type="molecule type" value="Genomic_DNA"/>
</dbReference>
<dbReference type="Pfam" id="PF13306">
    <property type="entry name" value="LRR_5"/>
    <property type="match status" value="2"/>
</dbReference>
<keyword evidence="1" id="KW-0732">Signal</keyword>
<dbReference type="Gene3D" id="3.40.50.12480">
    <property type="match status" value="1"/>
</dbReference>
<dbReference type="PANTHER" id="PTHR45661">
    <property type="entry name" value="SURFACE ANTIGEN"/>
    <property type="match status" value="1"/>
</dbReference>
<evidence type="ECO:0000256" key="1">
    <source>
        <dbReference type="ARBA" id="ARBA00022729"/>
    </source>
</evidence>
<dbReference type="RefSeq" id="WP_194507267.1">
    <property type="nucleotide sequence ID" value="NZ_JADILU010000002.1"/>
</dbReference>
<dbReference type="InterPro" id="IPR032675">
    <property type="entry name" value="LRR_dom_sf"/>
</dbReference>
<dbReference type="NCBIfam" id="TIGR04183">
    <property type="entry name" value="Por_Secre_tail"/>
    <property type="match status" value="1"/>
</dbReference>
<reference evidence="3" key="1">
    <citation type="journal article" date="2019" name="Int. J. Syst. Evol. Microbiol.">
        <title>The Global Catalogue of Microorganisms (GCM) 10K type strain sequencing project: providing services to taxonomists for standard genome sequencing and annotation.</title>
        <authorList>
            <consortium name="The Broad Institute Genomics Platform"/>
            <consortium name="The Broad Institute Genome Sequencing Center for Infectious Disease"/>
            <person name="Wu L."/>
            <person name="Ma J."/>
        </authorList>
    </citation>
    <scope>NUCLEOTIDE SEQUENCE [LARGE SCALE GENOMIC DNA]</scope>
    <source>
        <strain evidence="3">KCTC 32514</strain>
    </source>
</reference>
<protein>
    <submittedName>
        <fullName evidence="2">Leucine-rich repeat domain-containing protein</fullName>
    </submittedName>
</protein>
<dbReference type="SUPFAM" id="SSF52058">
    <property type="entry name" value="L domain-like"/>
    <property type="match status" value="1"/>
</dbReference>
<dbReference type="PANTHER" id="PTHR45661:SF3">
    <property type="entry name" value="IG-LIKE DOMAIN-CONTAINING PROTEIN"/>
    <property type="match status" value="1"/>
</dbReference>
<dbReference type="InterPro" id="IPR053139">
    <property type="entry name" value="Surface_bspA-like"/>
</dbReference>
<organism evidence="2 3">
    <name type="scientific">Psychroserpens luteus</name>
    <dbReference type="NCBI Taxonomy" id="1434066"/>
    <lineage>
        <taxon>Bacteria</taxon>
        <taxon>Pseudomonadati</taxon>
        <taxon>Bacteroidota</taxon>
        <taxon>Flavobacteriia</taxon>
        <taxon>Flavobacteriales</taxon>
        <taxon>Flavobacteriaceae</taxon>
        <taxon>Psychroserpens</taxon>
    </lineage>
</organism>
<dbReference type="InterPro" id="IPR026444">
    <property type="entry name" value="Secre_tail"/>
</dbReference>
<name>A0ABW5ZQ52_9FLAO</name>
<sequence>MKKTLLILMTLFTVVIGYSQTFIALDNNNNTLEYNITSANTVEVKDYIAGGTDIDIPSMVDNTVCTVTTTYTVTSIGVNAFRENQLTSVMIPNSVTNIGLYAFFINNLTSITIPNSVTSIGFYAFYSNLLTTITIPDSVITLGAGAFQLNQLISVTLPSSITSISAFLFSNNQLQSIIIPNSVTSIGDNAFTSNQLTNITIPNAVTSIGDSVFRYNPLTCVISESTTAPAITTGANDTFHISGDRSNIDLSIPSGTASVYVAAQWTGFNSVSEGLSGTFVVDHLTYQINGTPNNEVTVTDYNTAGGTVVDIPATVVSGCIEFSVTNIGNQVFQGDGLTSVIIPNSVTTIGVYAFFQNSLTDVIIPSGVTDIGLGVFETNLLTSVTIPNGVTNIGLGAFKNNSLTSITIPNTVTSISIQAFKNNPLADVISESIIPPTISTGGANDSFSSNRSNIHLHIPANTMGAYVTDPGALWTGFNPVTEDAALSVLDFELINEVIVVTTPNELNVISSGNSILENYTIYSITGAKVKVGTESNIVIETLSKGIYIIELTFDTGKLTKKFVK</sequence>
<evidence type="ECO:0000313" key="2">
    <source>
        <dbReference type="EMBL" id="MFD2914178.1"/>
    </source>
</evidence>
<proteinExistence type="predicted"/>
<dbReference type="Gene3D" id="3.80.10.10">
    <property type="entry name" value="Ribonuclease Inhibitor"/>
    <property type="match status" value="2"/>
</dbReference>
<keyword evidence="3" id="KW-1185">Reference proteome</keyword>
<dbReference type="InterPro" id="IPR026906">
    <property type="entry name" value="LRR_5"/>
</dbReference>
<dbReference type="Proteomes" id="UP001597548">
    <property type="component" value="Unassembled WGS sequence"/>
</dbReference>
<evidence type="ECO:0000313" key="3">
    <source>
        <dbReference type="Proteomes" id="UP001597548"/>
    </source>
</evidence>
<gene>
    <name evidence="2" type="ORF">ACFS29_00875</name>
</gene>